<name>A0ACB6Q941_9PLEO</name>
<comment type="caution">
    <text evidence="1">The sequence shown here is derived from an EMBL/GenBank/DDBJ whole genome shotgun (WGS) entry which is preliminary data.</text>
</comment>
<reference evidence="1" key="1">
    <citation type="journal article" date="2020" name="Stud. Mycol.">
        <title>101 Dothideomycetes genomes: a test case for predicting lifestyles and emergence of pathogens.</title>
        <authorList>
            <person name="Haridas S."/>
            <person name="Albert R."/>
            <person name="Binder M."/>
            <person name="Bloem J."/>
            <person name="Labutti K."/>
            <person name="Salamov A."/>
            <person name="Andreopoulos B."/>
            <person name="Baker S."/>
            <person name="Barry K."/>
            <person name="Bills G."/>
            <person name="Bluhm B."/>
            <person name="Cannon C."/>
            <person name="Castanera R."/>
            <person name="Culley D."/>
            <person name="Daum C."/>
            <person name="Ezra D."/>
            <person name="Gonzalez J."/>
            <person name="Henrissat B."/>
            <person name="Kuo A."/>
            <person name="Liang C."/>
            <person name="Lipzen A."/>
            <person name="Lutzoni F."/>
            <person name="Magnuson J."/>
            <person name="Mondo S."/>
            <person name="Nolan M."/>
            <person name="Ohm R."/>
            <person name="Pangilinan J."/>
            <person name="Park H.-J."/>
            <person name="Ramirez L."/>
            <person name="Alfaro M."/>
            <person name="Sun H."/>
            <person name="Tritt A."/>
            <person name="Yoshinaga Y."/>
            <person name="Zwiers L.-H."/>
            <person name="Turgeon B."/>
            <person name="Goodwin S."/>
            <person name="Spatafora J."/>
            <person name="Crous P."/>
            <person name="Grigoriev I."/>
        </authorList>
    </citation>
    <scope>NUCLEOTIDE SEQUENCE</scope>
    <source>
        <strain evidence="1">ATCC 200398</strain>
    </source>
</reference>
<dbReference type="EMBL" id="MU003549">
    <property type="protein sequence ID" value="KAF2463559.1"/>
    <property type="molecule type" value="Genomic_DNA"/>
</dbReference>
<sequence>MSFGVSPSDVIKLVEFSTRIYIAFKDANDNSEAQVEALIKEFSTFHHCLVQLDELMREYGKPLPFPYLDFKETLQKCQTTLKPYADNLVDHKRMTVKKFTYTIRYIGKETELDRLRKQITGHYQALQMCISFLQLRLHLEATKQTQRLLDSAPFRSMSFGGQMYSTYALGSGSAANRNALPAPSEADQLYKDWLVFNRWLRNEDERIAREGDNLTRPLSYGATPAITPSGDAETAAVLYHLRRELEDAIMVEENRAKRVAVEKRSNLSPSDAIRQEVRDMPQIPQRTFTLDSDMSLTAFDGRSVADSSATIRPTSIISPNVSPRGSPQIEQGPFAAIDWGNLSSDPSRASSVSTNRSSFSATSPDSRPGVSSTSTVGTTPDDRPLRAKFSVSSLATIALGDGALEWNKLCRKVQVERSTSKTVESRECDVHWRYREDHGLSIRSVYRDERTKKVQVWIAHHFPATGPSIPLSTSYADGDVSIDFPRSSFGRLDKRCTDIKYTFGDHESSKKLQTLLYTNNGKDQADLLFDRPIITISSNKNKPECRGKNIRLWRRREKHEDFDGVISVDVLVLLFYTSALPQDHAHWVEEPHYGFEWLDDATYKKNSEKLQLVFSKDPGKWTRDKLFKRRKSSKGFEGGGVELGALARMNTATSVASSSAFSIRSSKSEVFGCSNRSNNLNRFGYSELKIEFQSKKDRKEFVAVWRQFLKPLGFIEGNS</sequence>
<gene>
    <name evidence="1" type="ORF">BDR25DRAFT_297914</name>
</gene>
<proteinExistence type="predicted"/>
<evidence type="ECO:0000313" key="2">
    <source>
        <dbReference type="Proteomes" id="UP000799755"/>
    </source>
</evidence>
<keyword evidence="2" id="KW-1185">Reference proteome</keyword>
<dbReference type="Proteomes" id="UP000799755">
    <property type="component" value="Unassembled WGS sequence"/>
</dbReference>
<organism evidence="1 2">
    <name type="scientific">Lindgomyces ingoldianus</name>
    <dbReference type="NCBI Taxonomy" id="673940"/>
    <lineage>
        <taxon>Eukaryota</taxon>
        <taxon>Fungi</taxon>
        <taxon>Dikarya</taxon>
        <taxon>Ascomycota</taxon>
        <taxon>Pezizomycotina</taxon>
        <taxon>Dothideomycetes</taxon>
        <taxon>Pleosporomycetidae</taxon>
        <taxon>Pleosporales</taxon>
        <taxon>Lindgomycetaceae</taxon>
        <taxon>Lindgomyces</taxon>
    </lineage>
</organism>
<protein>
    <submittedName>
        <fullName evidence="1">Uncharacterized protein</fullName>
    </submittedName>
</protein>
<evidence type="ECO:0000313" key="1">
    <source>
        <dbReference type="EMBL" id="KAF2463559.1"/>
    </source>
</evidence>
<accession>A0ACB6Q941</accession>